<dbReference type="FunFam" id="3.40.640.10:FF:000046">
    <property type="entry name" value="Cystathionine gamma-lyase"/>
    <property type="match status" value="1"/>
</dbReference>
<dbReference type="PROSITE" id="PS00868">
    <property type="entry name" value="CYS_MET_METAB_PP"/>
    <property type="match status" value="1"/>
</dbReference>
<evidence type="ECO:0000313" key="11">
    <source>
        <dbReference type="Proteomes" id="UP000325243"/>
    </source>
</evidence>
<comment type="caution">
    <text evidence="10">The sequence shown here is derived from an EMBL/GenBank/DDBJ whole genome shotgun (WGS) entry which is preliminary data.</text>
</comment>
<keyword evidence="10" id="KW-0808">Transferase</keyword>
<evidence type="ECO:0000313" key="10">
    <source>
        <dbReference type="EMBL" id="TYL52778.1"/>
    </source>
</evidence>
<comment type="similarity">
    <text evidence="2 9">Belongs to the trans-sulfuration enzymes family.</text>
</comment>
<reference evidence="10 11" key="1">
    <citation type="submission" date="2019-08" db="EMBL/GenBank/DDBJ databases">
        <authorList>
            <person name="Hu J."/>
        </authorList>
    </citation>
    <scope>NUCLEOTIDE SEQUENCE [LARGE SCALE GENOMIC DNA]</scope>
    <source>
        <strain evidence="10 11">NEAU-184</strain>
    </source>
</reference>
<dbReference type="PANTHER" id="PTHR11808:SF15">
    <property type="entry name" value="CYSTATHIONINE GAMMA-LYASE"/>
    <property type="match status" value="1"/>
</dbReference>
<dbReference type="InterPro" id="IPR054542">
    <property type="entry name" value="Cys_met_metab_PP"/>
</dbReference>
<dbReference type="GO" id="GO:0019343">
    <property type="term" value="P:cysteine biosynthetic process via cystathionine"/>
    <property type="evidence" value="ECO:0007669"/>
    <property type="project" value="TreeGrafter"/>
</dbReference>
<gene>
    <name evidence="10" type="ORF">FYC51_03270</name>
</gene>
<dbReference type="PIRSF" id="PIRSF001434">
    <property type="entry name" value="CGS"/>
    <property type="match status" value="1"/>
</dbReference>
<evidence type="ECO:0000256" key="1">
    <source>
        <dbReference type="ARBA" id="ARBA00001933"/>
    </source>
</evidence>
<dbReference type="EC" id="4.4.1.2" evidence="4"/>
<dbReference type="GO" id="GO:0018826">
    <property type="term" value="F:methionine gamma-lyase activity"/>
    <property type="evidence" value="ECO:0007669"/>
    <property type="project" value="UniProtKB-EC"/>
</dbReference>
<dbReference type="AlphaFoldDB" id="A0A5S4V3K0"/>
<keyword evidence="11" id="KW-1185">Reference proteome</keyword>
<evidence type="ECO:0000256" key="6">
    <source>
        <dbReference type="ARBA" id="ARBA00048780"/>
    </source>
</evidence>
<evidence type="ECO:0000256" key="8">
    <source>
        <dbReference type="PIRSR" id="PIRSR001434-2"/>
    </source>
</evidence>
<keyword evidence="3 8" id="KW-0663">Pyridoxal phosphate</keyword>
<name>A0A5S4V3K0_9MICO</name>
<dbReference type="InterPro" id="IPR015424">
    <property type="entry name" value="PyrdxlP-dep_Trfase"/>
</dbReference>
<organism evidence="10 11">
    <name type="scientific">Agromyces mariniharenae</name>
    <dbReference type="NCBI Taxonomy" id="2604423"/>
    <lineage>
        <taxon>Bacteria</taxon>
        <taxon>Bacillati</taxon>
        <taxon>Actinomycetota</taxon>
        <taxon>Actinomycetes</taxon>
        <taxon>Micrococcales</taxon>
        <taxon>Microbacteriaceae</taxon>
        <taxon>Agromyces</taxon>
    </lineage>
</organism>
<evidence type="ECO:0000256" key="9">
    <source>
        <dbReference type="RuleBase" id="RU362118"/>
    </source>
</evidence>
<dbReference type="InterPro" id="IPR000277">
    <property type="entry name" value="Cys/Met-Metab_PyrdxlP-dep_enz"/>
</dbReference>
<accession>A0A5S4V3K0</accession>
<proteinExistence type="inferred from homology"/>
<comment type="cofactor">
    <cofactor evidence="1 9">
        <name>pyridoxal 5'-phosphate</name>
        <dbReference type="ChEBI" id="CHEBI:597326"/>
    </cofactor>
</comment>
<evidence type="ECO:0000256" key="4">
    <source>
        <dbReference type="ARBA" id="ARBA00047175"/>
    </source>
</evidence>
<dbReference type="PANTHER" id="PTHR11808">
    <property type="entry name" value="TRANS-SULFURATION ENZYME FAMILY MEMBER"/>
    <property type="match status" value="1"/>
</dbReference>
<dbReference type="Gene3D" id="3.90.1150.10">
    <property type="entry name" value="Aspartate Aminotransferase, domain 1"/>
    <property type="match status" value="2"/>
</dbReference>
<evidence type="ECO:0000256" key="2">
    <source>
        <dbReference type="ARBA" id="ARBA00009077"/>
    </source>
</evidence>
<sequence length="403" mass="42216">MNGAFTYGNGCRVTTAIPGIRWPVRLPPPRHPLPSGPPGGTAVHETTEAGAPALHPDTVAIIAGRPPHEPDAPMSVPVHLTSTYVAGGDHVYGRYGNPTWTAFEDALGALEGGRCVAFASGMAAIAAVLDLVEPGGVVVAPRHSYTGTVALLDELQAKGRLRAAYVDITDTAAVAAACRDAAMVWFESPTNPALEVAEISAIAAAAHEHGALVVVDNTFATPLLQQPLALGADLVVHSATKYISGHSDVLMGAVVAASDAHADAVVHRRSLTGGIPAPLETFLALRGLRTLPVRLERAQANAQELVRRLTGHPALEEVRYPGFGAIVSIVVRGGAEPAEALAERTSLWVHATSLGGVESTLERRRRWPLEQPTIPEGLVRLSVGLEHLDDLHRDLVGVLDSLA</sequence>
<dbReference type="GO" id="GO:0004123">
    <property type="term" value="F:cystathionine gamma-lyase activity"/>
    <property type="evidence" value="ECO:0007669"/>
    <property type="project" value="TreeGrafter"/>
</dbReference>
<evidence type="ECO:0000256" key="7">
    <source>
        <dbReference type="ARBA" id="ARBA00052699"/>
    </source>
</evidence>
<dbReference type="GO" id="GO:0047982">
    <property type="term" value="F:homocysteine desulfhydrase activity"/>
    <property type="evidence" value="ECO:0007669"/>
    <property type="project" value="UniProtKB-EC"/>
</dbReference>
<dbReference type="EMBL" id="VSSB01000001">
    <property type="protein sequence ID" value="TYL52778.1"/>
    <property type="molecule type" value="Genomic_DNA"/>
</dbReference>
<dbReference type="Proteomes" id="UP000325243">
    <property type="component" value="Unassembled WGS sequence"/>
</dbReference>
<dbReference type="GO" id="GO:0019346">
    <property type="term" value="P:transsulfuration"/>
    <property type="evidence" value="ECO:0007669"/>
    <property type="project" value="InterPro"/>
</dbReference>
<dbReference type="InterPro" id="IPR015421">
    <property type="entry name" value="PyrdxlP-dep_Trfase_major"/>
</dbReference>
<comment type="catalytic activity">
    <reaction evidence="7">
        <text>L-methionine + H2O = methanethiol + 2-oxobutanoate + NH4(+)</text>
        <dbReference type="Rhea" id="RHEA:23800"/>
        <dbReference type="ChEBI" id="CHEBI:15377"/>
        <dbReference type="ChEBI" id="CHEBI:16007"/>
        <dbReference type="ChEBI" id="CHEBI:16763"/>
        <dbReference type="ChEBI" id="CHEBI:28938"/>
        <dbReference type="ChEBI" id="CHEBI:57844"/>
        <dbReference type="EC" id="4.4.1.11"/>
    </reaction>
    <physiologicalReaction direction="left-to-right" evidence="7">
        <dbReference type="Rhea" id="RHEA:23801"/>
    </physiologicalReaction>
</comment>
<comment type="catalytic activity">
    <reaction evidence="6">
        <text>L-homocysteine + H2O = 2-oxobutanoate + hydrogen sulfide + NH4(+) + H(+)</text>
        <dbReference type="Rhea" id="RHEA:14501"/>
        <dbReference type="ChEBI" id="CHEBI:15377"/>
        <dbReference type="ChEBI" id="CHEBI:15378"/>
        <dbReference type="ChEBI" id="CHEBI:16763"/>
        <dbReference type="ChEBI" id="CHEBI:28938"/>
        <dbReference type="ChEBI" id="CHEBI:29919"/>
        <dbReference type="ChEBI" id="CHEBI:58199"/>
        <dbReference type="EC" id="4.4.1.2"/>
    </reaction>
    <physiologicalReaction direction="left-to-right" evidence="6">
        <dbReference type="Rhea" id="RHEA:14502"/>
    </physiologicalReaction>
</comment>
<evidence type="ECO:0000256" key="3">
    <source>
        <dbReference type="ARBA" id="ARBA00022898"/>
    </source>
</evidence>
<dbReference type="Gene3D" id="3.40.640.10">
    <property type="entry name" value="Type I PLP-dependent aspartate aminotransferase-like (Major domain)"/>
    <property type="match status" value="1"/>
</dbReference>
<dbReference type="InterPro" id="IPR015422">
    <property type="entry name" value="PyrdxlP-dep_Trfase_small"/>
</dbReference>
<dbReference type="Pfam" id="PF01053">
    <property type="entry name" value="Cys_Met_Meta_PP"/>
    <property type="match status" value="1"/>
</dbReference>
<protein>
    <recommendedName>
        <fullName evidence="4">homocysteine desulfhydrase</fullName>
        <ecNumber evidence="4">4.4.1.2</ecNumber>
    </recommendedName>
    <alternativeName>
        <fullName evidence="5">Homocysteine desulfhydrase</fullName>
    </alternativeName>
</protein>
<feature type="modified residue" description="N6-(pyridoxal phosphate)lysine" evidence="8">
    <location>
        <position position="241"/>
    </location>
</feature>
<dbReference type="GO" id="GO:0030170">
    <property type="term" value="F:pyridoxal phosphate binding"/>
    <property type="evidence" value="ECO:0007669"/>
    <property type="project" value="InterPro"/>
</dbReference>
<evidence type="ECO:0000256" key="5">
    <source>
        <dbReference type="ARBA" id="ARBA00047199"/>
    </source>
</evidence>
<dbReference type="SUPFAM" id="SSF53383">
    <property type="entry name" value="PLP-dependent transferases"/>
    <property type="match status" value="1"/>
</dbReference>
<dbReference type="GO" id="GO:0003962">
    <property type="term" value="F:cystathionine gamma-synthase activity"/>
    <property type="evidence" value="ECO:0007669"/>
    <property type="project" value="TreeGrafter"/>
</dbReference>
<dbReference type="GO" id="GO:0005737">
    <property type="term" value="C:cytoplasm"/>
    <property type="evidence" value="ECO:0007669"/>
    <property type="project" value="TreeGrafter"/>
</dbReference>